<feature type="compositionally biased region" description="Basic and acidic residues" evidence="1">
    <location>
        <begin position="437"/>
        <end position="448"/>
    </location>
</feature>
<evidence type="ECO:0000259" key="2">
    <source>
        <dbReference type="Pfam" id="PF13546"/>
    </source>
</evidence>
<dbReference type="Pfam" id="PF13546">
    <property type="entry name" value="DDE_5"/>
    <property type="match status" value="1"/>
</dbReference>
<dbReference type="InterPro" id="IPR038721">
    <property type="entry name" value="IS701-like_DDE_dom"/>
</dbReference>
<dbReference type="RefSeq" id="WP_120684967.1">
    <property type="nucleotide sequence ID" value="NZ_RBAL01000032.1"/>
</dbReference>
<feature type="domain" description="Transposase IS701-like DDE" evidence="2">
    <location>
        <begin position="67"/>
        <end position="283"/>
    </location>
</feature>
<proteinExistence type="predicted"/>
<dbReference type="Proteomes" id="UP000272474">
    <property type="component" value="Unassembled WGS sequence"/>
</dbReference>
<accession>A0A3A9YIE9</accession>
<evidence type="ECO:0000313" key="4">
    <source>
        <dbReference type="Proteomes" id="UP000272474"/>
    </source>
</evidence>
<evidence type="ECO:0000256" key="1">
    <source>
        <dbReference type="SAM" id="MobiDB-lite"/>
    </source>
</evidence>
<feature type="region of interest" description="Disordered" evidence="1">
    <location>
        <begin position="431"/>
        <end position="456"/>
    </location>
</feature>
<sequence>MASACCVAWRPDGKRPGGRFPRETSEDSPAMARQVPVLQGEGMSELQESSSFPALLMDGVSEFSQYVFSSLPRADQRRWAEVYLRGLMCVEGKKSIRRIAESFVPYPAVQSLQQFLNQSPWDWRPVCRALRDYVARETSPSALSVGVVHIPKRGSHSVGVRRRFVKEADRSINSQIGVGLFLTAERSSIPVGWRIVLDDRWGSDPALRRKVSVPPGYRIESEWQAILDALGEYAESGEPIPLLADLRGVQGLPALLPGLSNRAQEFLIEVDGGLEVREYGGGPGPGRSGGADPGPVRLRELCVPRGHRSRRRYPVLLLAADGGRWRPAMTALVRLADSPGPVRTYRVITQPSEKPGRERYWITNMLDQKRWGEMMRLIPLHARHRAELEEFRTTFGVADFEGRSFVGWQHHMTISSAAFAGSRLVCRKGAPPGADRASWRSGERRPELADGLYGGT</sequence>
<reference evidence="3 4" key="1">
    <citation type="journal article" date="2014" name="Int. J. Syst. Evol. Microbiol.">
        <title>Streptomyces hoynatensis sp. nov., isolated from deep marine sediment.</title>
        <authorList>
            <person name="Veyisoglu A."/>
            <person name="Sahin N."/>
        </authorList>
    </citation>
    <scope>NUCLEOTIDE SEQUENCE [LARGE SCALE GENOMIC DNA]</scope>
    <source>
        <strain evidence="3 4">KCTC 29097</strain>
    </source>
</reference>
<dbReference type="AlphaFoldDB" id="A0A3A9YIE9"/>
<organism evidence="3 4">
    <name type="scientific">Streptomyces hoynatensis</name>
    <dbReference type="NCBI Taxonomy" id="1141874"/>
    <lineage>
        <taxon>Bacteria</taxon>
        <taxon>Bacillati</taxon>
        <taxon>Actinomycetota</taxon>
        <taxon>Actinomycetes</taxon>
        <taxon>Kitasatosporales</taxon>
        <taxon>Streptomycetaceae</taxon>
        <taxon>Streptomyces</taxon>
    </lineage>
</organism>
<dbReference type="EMBL" id="RBAL01000032">
    <property type="protein sequence ID" value="RKN36710.1"/>
    <property type="molecule type" value="Genomic_DNA"/>
</dbReference>
<protein>
    <submittedName>
        <fullName evidence="3">Transposase</fullName>
    </submittedName>
</protein>
<dbReference type="PANTHER" id="PTHR33627">
    <property type="entry name" value="TRANSPOSASE"/>
    <property type="match status" value="1"/>
</dbReference>
<keyword evidence="4" id="KW-1185">Reference proteome</keyword>
<comment type="caution">
    <text evidence="3">The sequence shown here is derived from an EMBL/GenBank/DDBJ whole genome shotgun (WGS) entry which is preliminary data.</text>
</comment>
<evidence type="ECO:0000313" key="3">
    <source>
        <dbReference type="EMBL" id="RKN36710.1"/>
    </source>
</evidence>
<gene>
    <name evidence="3" type="ORF">D7294_30010</name>
</gene>
<dbReference type="PANTHER" id="PTHR33627:SF1">
    <property type="entry name" value="TRANSPOSASE"/>
    <property type="match status" value="1"/>
</dbReference>
<name>A0A3A9YIE9_9ACTN</name>
<dbReference type="InterPro" id="IPR039365">
    <property type="entry name" value="IS701-like"/>
</dbReference>